<dbReference type="Gene3D" id="1.10.3720.10">
    <property type="entry name" value="MetI-like"/>
    <property type="match status" value="1"/>
</dbReference>
<dbReference type="SUPFAM" id="SSF161098">
    <property type="entry name" value="MetI-like"/>
    <property type="match status" value="1"/>
</dbReference>
<dbReference type="InterPro" id="IPR000515">
    <property type="entry name" value="MetI-like"/>
</dbReference>
<feature type="transmembrane region" description="Helical" evidence="7">
    <location>
        <begin position="276"/>
        <end position="302"/>
    </location>
</feature>
<evidence type="ECO:0000256" key="7">
    <source>
        <dbReference type="SAM" id="Phobius"/>
    </source>
</evidence>
<dbReference type="PROSITE" id="PS50928">
    <property type="entry name" value="ABC_TM1"/>
    <property type="match status" value="1"/>
</dbReference>
<evidence type="ECO:0000256" key="3">
    <source>
        <dbReference type="ARBA" id="ARBA00022475"/>
    </source>
</evidence>
<dbReference type="AlphaFoldDB" id="A0A6J6D860"/>
<evidence type="ECO:0000256" key="5">
    <source>
        <dbReference type="ARBA" id="ARBA00022989"/>
    </source>
</evidence>
<accession>A0A6J6D860</accession>
<evidence type="ECO:0000256" key="4">
    <source>
        <dbReference type="ARBA" id="ARBA00022692"/>
    </source>
</evidence>
<dbReference type="GO" id="GO:0055085">
    <property type="term" value="P:transmembrane transport"/>
    <property type="evidence" value="ECO:0007669"/>
    <property type="project" value="InterPro"/>
</dbReference>
<feature type="transmembrane region" description="Helical" evidence="7">
    <location>
        <begin position="48"/>
        <end position="68"/>
    </location>
</feature>
<reference evidence="9" key="1">
    <citation type="submission" date="2020-05" db="EMBL/GenBank/DDBJ databases">
        <authorList>
            <person name="Chiriac C."/>
            <person name="Salcher M."/>
            <person name="Ghai R."/>
            <person name="Kavagutti S V."/>
        </authorList>
    </citation>
    <scope>NUCLEOTIDE SEQUENCE</scope>
</reference>
<feature type="transmembrane region" description="Helical" evidence="7">
    <location>
        <begin position="177"/>
        <end position="196"/>
    </location>
</feature>
<keyword evidence="6 7" id="KW-0472">Membrane</keyword>
<sequence length="312" mass="35131">MKTPAELSVLGDVEIGMRSEADAKLVEDFQGGERLTDTPPPKKRGIRLVMIVPPMLTFAAFIGAWYLYSATKYDIAAQRRNTLPYPHEIIREGFMPWWDDTNGFKPILEYMWPTFKVTVVGLAVSIVLGISFAVLMNFSKHLERAFFPYAVILQTVPILAITPLLTQLFGEQFGVRLVVTVLIAIFPIITNTLFGLQSTDRLHHDLFTLNHASRWTRLRKLELPSALPALMAGIRIAAGGAVIGSIVADFFFTQGDKGIGYYIRTRQQRAAERPEMFAGTIMATLFGIVMFLIVGWITNRAVRNWHESGRRR</sequence>
<organism evidence="9">
    <name type="scientific">freshwater metagenome</name>
    <dbReference type="NCBI Taxonomy" id="449393"/>
    <lineage>
        <taxon>unclassified sequences</taxon>
        <taxon>metagenomes</taxon>
        <taxon>ecological metagenomes</taxon>
    </lineage>
</organism>
<keyword evidence="5 7" id="KW-1133">Transmembrane helix</keyword>
<keyword evidence="2" id="KW-0813">Transport</keyword>
<feature type="transmembrane region" description="Helical" evidence="7">
    <location>
        <begin position="145"/>
        <end position="165"/>
    </location>
</feature>
<dbReference type="GO" id="GO:0005886">
    <property type="term" value="C:plasma membrane"/>
    <property type="evidence" value="ECO:0007669"/>
    <property type="project" value="UniProtKB-SubCell"/>
</dbReference>
<evidence type="ECO:0000259" key="8">
    <source>
        <dbReference type="PROSITE" id="PS50928"/>
    </source>
</evidence>
<keyword evidence="3" id="KW-1003">Cell membrane</keyword>
<dbReference type="CDD" id="cd06261">
    <property type="entry name" value="TM_PBP2"/>
    <property type="match status" value="1"/>
</dbReference>
<dbReference type="EMBL" id="CAEZSR010000050">
    <property type="protein sequence ID" value="CAB4558443.1"/>
    <property type="molecule type" value="Genomic_DNA"/>
</dbReference>
<evidence type="ECO:0000313" key="9">
    <source>
        <dbReference type="EMBL" id="CAB4558443.1"/>
    </source>
</evidence>
<proteinExistence type="predicted"/>
<keyword evidence="4 7" id="KW-0812">Transmembrane</keyword>
<dbReference type="PANTHER" id="PTHR30151:SF41">
    <property type="entry name" value="ABC TRANSPORTER PERMEASE PROTEIN"/>
    <property type="match status" value="1"/>
</dbReference>
<evidence type="ECO:0000256" key="6">
    <source>
        <dbReference type="ARBA" id="ARBA00023136"/>
    </source>
</evidence>
<evidence type="ECO:0000256" key="1">
    <source>
        <dbReference type="ARBA" id="ARBA00004651"/>
    </source>
</evidence>
<dbReference type="InterPro" id="IPR035906">
    <property type="entry name" value="MetI-like_sf"/>
</dbReference>
<feature type="domain" description="ABC transmembrane type-1" evidence="8">
    <location>
        <begin position="111"/>
        <end position="294"/>
    </location>
</feature>
<dbReference type="PANTHER" id="PTHR30151">
    <property type="entry name" value="ALKANE SULFONATE ABC TRANSPORTER-RELATED, MEMBRANE SUBUNIT"/>
    <property type="match status" value="1"/>
</dbReference>
<dbReference type="Pfam" id="PF00528">
    <property type="entry name" value="BPD_transp_1"/>
    <property type="match status" value="1"/>
</dbReference>
<feature type="transmembrane region" description="Helical" evidence="7">
    <location>
        <begin position="117"/>
        <end position="138"/>
    </location>
</feature>
<protein>
    <submittedName>
        <fullName evidence="9">Unannotated protein</fullName>
    </submittedName>
</protein>
<comment type="subcellular location">
    <subcellularLocation>
        <location evidence="1">Cell membrane</location>
        <topology evidence="1">Multi-pass membrane protein</topology>
    </subcellularLocation>
</comment>
<name>A0A6J6D860_9ZZZZ</name>
<feature type="transmembrane region" description="Helical" evidence="7">
    <location>
        <begin position="227"/>
        <end position="252"/>
    </location>
</feature>
<evidence type="ECO:0000256" key="2">
    <source>
        <dbReference type="ARBA" id="ARBA00022448"/>
    </source>
</evidence>
<gene>
    <name evidence="9" type="ORF">UFOPK1493_01588</name>
</gene>